<protein>
    <submittedName>
        <fullName evidence="2">Uncharacterized protein</fullName>
    </submittedName>
</protein>
<feature type="compositionally biased region" description="Low complexity" evidence="1">
    <location>
        <begin position="260"/>
        <end position="272"/>
    </location>
</feature>
<evidence type="ECO:0000313" key="3">
    <source>
        <dbReference type="Proteomes" id="UP001293254"/>
    </source>
</evidence>
<feature type="region of interest" description="Disordered" evidence="1">
    <location>
        <begin position="257"/>
        <end position="343"/>
    </location>
</feature>
<dbReference type="Proteomes" id="UP001293254">
    <property type="component" value="Unassembled WGS sequence"/>
</dbReference>
<organism evidence="2 3">
    <name type="scientific">Sesamum alatum</name>
    <dbReference type="NCBI Taxonomy" id="300844"/>
    <lineage>
        <taxon>Eukaryota</taxon>
        <taxon>Viridiplantae</taxon>
        <taxon>Streptophyta</taxon>
        <taxon>Embryophyta</taxon>
        <taxon>Tracheophyta</taxon>
        <taxon>Spermatophyta</taxon>
        <taxon>Magnoliopsida</taxon>
        <taxon>eudicotyledons</taxon>
        <taxon>Gunneridae</taxon>
        <taxon>Pentapetalae</taxon>
        <taxon>asterids</taxon>
        <taxon>lamiids</taxon>
        <taxon>Lamiales</taxon>
        <taxon>Pedaliaceae</taxon>
        <taxon>Sesamum</taxon>
    </lineage>
</organism>
<reference evidence="2" key="2">
    <citation type="journal article" date="2024" name="Plant">
        <title>Genomic evolution and insights into agronomic trait innovations of Sesamum species.</title>
        <authorList>
            <person name="Miao H."/>
            <person name="Wang L."/>
            <person name="Qu L."/>
            <person name="Liu H."/>
            <person name="Sun Y."/>
            <person name="Le M."/>
            <person name="Wang Q."/>
            <person name="Wei S."/>
            <person name="Zheng Y."/>
            <person name="Lin W."/>
            <person name="Duan Y."/>
            <person name="Cao H."/>
            <person name="Xiong S."/>
            <person name="Wang X."/>
            <person name="Wei L."/>
            <person name="Li C."/>
            <person name="Ma Q."/>
            <person name="Ju M."/>
            <person name="Zhao R."/>
            <person name="Li G."/>
            <person name="Mu C."/>
            <person name="Tian Q."/>
            <person name="Mei H."/>
            <person name="Zhang T."/>
            <person name="Gao T."/>
            <person name="Zhang H."/>
        </authorList>
    </citation>
    <scope>NUCLEOTIDE SEQUENCE</scope>
    <source>
        <strain evidence="2">3651</strain>
    </source>
</reference>
<feature type="region of interest" description="Disordered" evidence="1">
    <location>
        <begin position="1"/>
        <end position="26"/>
    </location>
</feature>
<reference evidence="2" key="1">
    <citation type="submission" date="2020-06" db="EMBL/GenBank/DDBJ databases">
        <authorList>
            <person name="Li T."/>
            <person name="Hu X."/>
            <person name="Zhang T."/>
            <person name="Song X."/>
            <person name="Zhang H."/>
            <person name="Dai N."/>
            <person name="Sheng W."/>
            <person name="Hou X."/>
            <person name="Wei L."/>
        </authorList>
    </citation>
    <scope>NUCLEOTIDE SEQUENCE</scope>
    <source>
        <strain evidence="2">3651</strain>
        <tissue evidence="2">Leaf</tissue>
    </source>
</reference>
<evidence type="ECO:0000313" key="2">
    <source>
        <dbReference type="EMBL" id="KAK4417205.1"/>
    </source>
</evidence>
<comment type="caution">
    <text evidence="2">The sequence shown here is derived from an EMBL/GenBank/DDBJ whole genome shotgun (WGS) entry which is preliminary data.</text>
</comment>
<proteinExistence type="predicted"/>
<accession>A0AAE1XSJ5</accession>
<evidence type="ECO:0000256" key="1">
    <source>
        <dbReference type="SAM" id="MobiDB-lite"/>
    </source>
</evidence>
<name>A0AAE1XSJ5_9LAMI</name>
<dbReference type="EMBL" id="JACGWO010000010">
    <property type="protein sequence ID" value="KAK4417205.1"/>
    <property type="molecule type" value="Genomic_DNA"/>
</dbReference>
<sequence length="415" mass="45771">MGGKSTSDWSSSGTSRPNSPPPVSRILPQKIREKMPCRTRAVISGTPTTMMEESIRKLVAQVALPATYDWLLPSAFDSANNPPPGYLTVYSTQFLSDLRVPSVFSVVQFFPICRKFSGVLAPKITTGECFFYLTPRPGLTFLREKPYSHGSWKSHFFFYKKGRVEGIKRSVILGRAWAWSLNALPPLNLGDIKRSVKEEGLVDHEFNAKAILEEELLIVAGLHPAPDRYEGPLDCVTRFRIMRNRVAVRKFIHDDVPVMPSSSETRSAPSSPMDIPPKLTPHSQTSPPAPSSEPCTFETPVIEVVTSPEDVPPTTFPIDAQQEVDSPLPSPVEDPPSSHKRPRVSVEGAKEVPFEAGLSQPVFPAPVLTPRMDPQAGAFNMSKAVNRADVEVLTPRTFIDIGNLVLSNASVVWFL</sequence>
<feature type="compositionally biased region" description="Low complexity" evidence="1">
    <location>
        <begin position="1"/>
        <end position="15"/>
    </location>
</feature>
<dbReference type="AlphaFoldDB" id="A0AAE1XSJ5"/>
<keyword evidence="3" id="KW-1185">Reference proteome</keyword>
<gene>
    <name evidence="2" type="ORF">Salat_2546100</name>
</gene>